<keyword evidence="3" id="KW-0804">Transcription</keyword>
<dbReference type="EMBL" id="CP159578">
    <property type="protein sequence ID" value="XCJ79231.1"/>
    <property type="molecule type" value="Genomic_DNA"/>
</dbReference>
<dbReference type="InterPro" id="IPR011711">
    <property type="entry name" value="GntR_C"/>
</dbReference>
<proteinExistence type="predicted"/>
<evidence type="ECO:0000256" key="3">
    <source>
        <dbReference type="ARBA" id="ARBA00023163"/>
    </source>
</evidence>
<dbReference type="InterPro" id="IPR036390">
    <property type="entry name" value="WH_DNA-bd_sf"/>
</dbReference>
<dbReference type="SMART" id="SM00345">
    <property type="entry name" value="HTH_GNTR"/>
    <property type="match status" value="1"/>
</dbReference>
<dbReference type="GO" id="GO:0003700">
    <property type="term" value="F:DNA-binding transcription factor activity"/>
    <property type="evidence" value="ECO:0007669"/>
    <property type="project" value="InterPro"/>
</dbReference>
<reference evidence="5" key="1">
    <citation type="submission" date="2024-06" db="EMBL/GenBank/DDBJ databases">
        <title>Complete genome of Salinicola endophyticus HNIBRBA4755.</title>
        <authorList>
            <person name="Shin S.Y."/>
            <person name="Kang H."/>
            <person name="Song J."/>
        </authorList>
    </citation>
    <scope>NUCLEOTIDE SEQUENCE</scope>
    <source>
        <strain evidence="5">HNIBRBA4755</strain>
    </source>
</reference>
<evidence type="ECO:0000259" key="4">
    <source>
        <dbReference type="PROSITE" id="PS50949"/>
    </source>
</evidence>
<dbReference type="InterPro" id="IPR008920">
    <property type="entry name" value="TF_FadR/GntR_C"/>
</dbReference>
<sequence>MNAPSQDKGASTAIKGLSRGELAYERIESLLTHMELKPGEYLTLQAVQERVGLGRTPIVEAVRKLSDDTLVEVRAGRGLKVAPIDLARERELLDLRRDMERFAIQRTIKKASHLHVSQMRRLYESLEALNEARETALTADDIRSFNELDHRMDDLILAAAAEPFLVRTLRPLHTIYRRLGFLFLTYCGTDELIHRNIALHQEVLRAILAKDLDGACRASDELMDFAAGMFPCLEMELDPSLLDASIEPFMP</sequence>
<dbReference type="GO" id="GO:0003677">
    <property type="term" value="F:DNA binding"/>
    <property type="evidence" value="ECO:0007669"/>
    <property type="project" value="UniProtKB-KW"/>
</dbReference>
<feature type="domain" description="HTH gntR-type" evidence="4">
    <location>
        <begin position="17"/>
        <end position="84"/>
    </location>
</feature>
<protein>
    <submittedName>
        <fullName evidence="5">GntR family transcriptional regulator</fullName>
    </submittedName>
</protein>
<organism evidence="5">
    <name type="scientific">Salinicola endophyticus</name>
    <dbReference type="NCBI Taxonomy" id="1949083"/>
    <lineage>
        <taxon>Bacteria</taxon>
        <taxon>Pseudomonadati</taxon>
        <taxon>Pseudomonadota</taxon>
        <taxon>Gammaproteobacteria</taxon>
        <taxon>Oceanospirillales</taxon>
        <taxon>Halomonadaceae</taxon>
        <taxon>Salinicola</taxon>
    </lineage>
</organism>
<evidence type="ECO:0000256" key="2">
    <source>
        <dbReference type="ARBA" id="ARBA00023125"/>
    </source>
</evidence>
<dbReference type="Pfam" id="PF07729">
    <property type="entry name" value="FCD"/>
    <property type="match status" value="1"/>
</dbReference>
<dbReference type="SMART" id="SM00895">
    <property type="entry name" value="FCD"/>
    <property type="match status" value="1"/>
</dbReference>
<name>A0AB74U4Q6_9GAMM</name>
<dbReference type="SUPFAM" id="SSF46785">
    <property type="entry name" value="Winged helix' DNA-binding domain"/>
    <property type="match status" value="1"/>
</dbReference>
<evidence type="ECO:0000313" key="5">
    <source>
        <dbReference type="EMBL" id="XCJ79231.1"/>
    </source>
</evidence>
<evidence type="ECO:0000256" key="1">
    <source>
        <dbReference type="ARBA" id="ARBA00023015"/>
    </source>
</evidence>
<keyword evidence="2" id="KW-0238">DNA-binding</keyword>
<dbReference type="Gene3D" id="1.20.120.530">
    <property type="entry name" value="GntR ligand-binding domain-like"/>
    <property type="match status" value="1"/>
</dbReference>
<dbReference type="PANTHER" id="PTHR43537:SF45">
    <property type="entry name" value="GNTR FAMILY REGULATORY PROTEIN"/>
    <property type="match status" value="1"/>
</dbReference>
<accession>A0AB74U4Q6</accession>
<dbReference type="RefSeq" id="WP_353980176.1">
    <property type="nucleotide sequence ID" value="NZ_CP159578.1"/>
</dbReference>
<gene>
    <name evidence="5" type="ORF">ABV408_17590</name>
</gene>
<dbReference type="Pfam" id="PF00392">
    <property type="entry name" value="GntR"/>
    <property type="match status" value="1"/>
</dbReference>
<dbReference type="AlphaFoldDB" id="A0AB74U4Q6"/>
<dbReference type="Gene3D" id="1.10.10.10">
    <property type="entry name" value="Winged helix-like DNA-binding domain superfamily/Winged helix DNA-binding domain"/>
    <property type="match status" value="1"/>
</dbReference>
<dbReference type="PROSITE" id="PS50949">
    <property type="entry name" value="HTH_GNTR"/>
    <property type="match status" value="1"/>
</dbReference>
<keyword evidence="1" id="KW-0805">Transcription regulation</keyword>
<dbReference type="InterPro" id="IPR036388">
    <property type="entry name" value="WH-like_DNA-bd_sf"/>
</dbReference>
<dbReference type="PANTHER" id="PTHR43537">
    <property type="entry name" value="TRANSCRIPTIONAL REGULATOR, GNTR FAMILY"/>
    <property type="match status" value="1"/>
</dbReference>
<dbReference type="SUPFAM" id="SSF48008">
    <property type="entry name" value="GntR ligand-binding domain-like"/>
    <property type="match status" value="1"/>
</dbReference>
<dbReference type="InterPro" id="IPR000524">
    <property type="entry name" value="Tscrpt_reg_HTH_GntR"/>
</dbReference>